<proteinExistence type="inferred from homology"/>
<dbReference type="PANTHER" id="PTHR30151">
    <property type="entry name" value="ALKANE SULFONATE ABC TRANSPORTER-RELATED, MEMBRANE SUBUNIT"/>
    <property type="match status" value="1"/>
</dbReference>
<evidence type="ECO:0000256" key="5">
    <source>
        <dbReference type="ARBA" id="ARBA00022989"/>
    </source>
</evidence>
<keyword evidence="3" id="KW-1003">Cell membrane</keyword>
<feature type="transmembrane region" description="Helical" evidence="7">
    <location>
        <begin position="159"/>
        <end position="179"/>
    </location>
</feature>
<organism evidence="9 10">
    <name type="scientific">Ramlibacter ginsenosidimutans</name>
    <dbReference type="NCBI Taxonomy" id="502333"/>
    <lineage>
        <taxon>Bacteria</taxon>
        <taxon>Pseudomonadati</taxon>
        <taxon>Pseudomonadota</taxon>
        <taxon>Betaproteobacteria</taxon>
        <taxon>Burkholderiales</taxon>
        <taxon>Comamonadaceae</taxon>
        <taxon>Ramlibacter</taxon>
    </lineage>
</organism>
<comment type="caution">
    <text evidence="9">The sequence shown here is derived from an EMBL/GenBank/DDBJ whole genome shotgun (WGS) entry which is preliminary data.</text>
</comment>
<reference evidence="9" key="2">
    <citation type="submission" date="2021-01" db="EMBL/GenBank/DDBJ databases">
        <authorList>
            <person name="Kang M."/>
        </authorList>
    </citation>
    <scope>NUCLEOTIDE SEQUENCE</scope>
    <source>
        <strain evidence="9">KACC 17527</strain>
    </source>
</reference>
<keyword evidence="4 7" id="KW-0812">Transmembrane</keyword>
<evidence type="ECO:0000256" key="2">
    <source>
        <dbReference type="ARBA" id="ARBA00022448"/>
    </source>
</evidence>
<dbReference type="Gene3D" id="1.10.3720.10">
    <property type="entry name" value="MetI-like"/>
    <property type="match status" value="1"/>
</dbReference>
<keyword evidence="5 7" id="KW-1133">Transmembrane helix</keyword>
<comment type="subcellular location">
    <subcellularLocation>
        <location evidence="1 7">Cell membrane</location>
        <topology evidence="1 7">Multi-pass membrane protein</topology>
    </subcellularLocation>
</comment>
<dbReference type="PROSITE" id="PS50928">
    <property type="entry name" value="ABC_TM1"/>
    <property type="match status" value="1"/>
</dbReference>
<feature type="domain" description="ABC transmembrane type-1" evidence="8">
    <location>
        <begin position="67"/>
        <end position="255"/>
    </location>
</feature>
<reference evidence="9" key="1">
    <citation type="journal article" date="2012" name="J. Microbiol. Biotechnol.">
        <title>Ramlibacter ginsenosidimutans sp. nov., with ginsenoside-converting activity.</title>
        <authorList>
            <person name="Wang L."/>
            <person name="An D.S."/>
            <person name="Kim S.G."/>
            <person name="Jin F.X."/>
            <person name="Kim S.C."/>
            <person name="Lee S.T."/>
            <person name="Im W.T."/>
        </authorList>
    </citation>
    <scope>NUCLEOTIDE SEQUENCE</scope>
    <source>
        <strain evidence="9">KACC 17527</strain>
    </source>
</reference>
<dbReference type="Pfam" id="PF00528">
    <property type="entry name" value="BPD_transp_1"/>
    <property type="match status" value="1"/>
</dbReference>
<dbReference type="GO" id="GO:0055085">
    <property type="term" value="P:transmembrane transport"/>
    <property type="evidence" value="ECO:0007669"/>
    <property type="project" value="InterPro"/>
</dbReference>
<gene>
    <name evidence="9" type="ORF">JJB11_12240</name>
</gene>
<comment type="similarity">
    <text evidence="7">Belongs to the binding-protein-dependent transport system permease family.</text>
</comment>
<evidence type="ECO:0000256" key="7">
    <source>
        <dbReference type="RuleBase" id="RU363032"/>
    </source>
</evidence>
<feature type="transmembrane region" description="Helical" evidence="7">
    <location>
        <begin position="115"/>
        <end position="139"/>
    </location>
</feature>
<keyword evidence="10" id="KW-1185">Reference proteome</keyword>
<evidence type="ECO:0000256" key="1">
    <source>
        <dbReference type="ARBA" id="ARBA00004651"/>
    </source>
</evidence>
<feature type="transmembrane region" description="Helical" evidence="7">
    <location>
        <begin position="186"/>
        <end position="208"/>
    </location>
</feature>
<name>A0A934WMP4_9BURK</name>
<feature type="transmembrane region" description="Helical" evidence="7">
    <location>
        <begin position="74"/>
        <end position="94"/>
    </location>
</feature>
<sequence>MNTSAIAFRAEPRWRPAARAVTLPLVLLALWQAWAATLPADSPAPAPLRVVHAAVELVTTGGLLSATAQSLGRVVLGFLCALALGVTLGLLMGSSRKVRENLDPIIESFRPVAPMALLPVAILWFGTGTPTALAIVSYAAFFPVVVNTVHGVSRVDRKLVLASLTMGVPRLTILTRVVLPGAAPSILLGARLAMGVAWTAIIAAELAVGAKSGGGGSGGIGQMMFVFYSYNIDLNAIVVCMIVVGVVALLIDRIFRAAETRLLPWRH</sequence>
<feature type="transmembrane region" description="Helical" evidence="7">
    <location>
        <begin position="228"/>
        <end position="251"/>
    </location>
</feature>
<evidence type="ECO:0000313" key="9">
    <source>
        <dbReference type="EMBL" id="MBK6006861.1"/>
    </source>
</evidence>
<evidence type="ECO:0000313" key="10">
    <source>
        <dbReference type="Proteomes" id="UP000630528"/>
    </source>
</evidence>
<accession>A0A934WMP4</accession>
<protein>
    <submittedName>
        <fullName evidence="9">ABC transporter permease</fullName>
    </submittedName>
</protein>
<keyword evidence="2 7" id="KW-0813">Transport</keyword>
<dbReference type="PANTHER" id="PTHR30151:SF0">
    <property type="entry name" value="ABC TRANSPORTER PERMEASE PROTEIN MJ0413-RELATED"/>
    <property type="match status" value="1"/>
</dbReference>
<dbReference type="EMBL" id="JAEPWM010000004">
    <property type="protein sequence ID" value="MBK6006861.1"/>
    <property type="molecule type" value="Genomic_DNA"/>
</dbReference>
<evidence type="ECO:0000256" key="3">
    <source>
        <dbReference type="ARBA" id="ARBA00022475"/>
    </source>
</evidence>
<dbReference type="InterPro" id="IPR035906">
    <property type="entry name" value="MetI-like_sf"/>
</dbReference>
<evidence type="ECO:0000256" key="4">
    <source>
        <dbReference type="ARBA" id="ARBA00022692"/>
    </source>
</evidence>
<evidence type="ECO:0000259" key="8">
    <source>
        <dbReference type="PROSITE" id="PS50928"/>
    </source>
</evidence>
<keyword evidence="6 7" id="KW-0472">Membrane</keyword>
<dbReference type="GO" id="GO:0005886">
    <property type="term" value="C:plasma membrane"/>
    <property type="evidence" value="ECO:0007669"/>
    <property type="project" value="UniProtKB-SubCell"/>
</dbReference>
<dbReference type="InterPro" id="IPR000515">
    <property type="entry name" value="MetI-like"/>
</dbReference>
<dbReference type="Proteomes" id="UP000630528">
    <property type="component" value="Unassembled WGS sequence"/>
</dbReference>
<dbReference type="RefSeq" id="WP_201171146.1">
    <property type="nucleotide sequence ID" value="NZ_JAEPWM010000004.1"/>
</dbReference>
<dbReference type="SUPFAM" id="SSF161098">
    <property type="entry name" value="MetI-like"/>
    <property type="match status" value="1"/>
</dbReference>
<evidence type="ECO:0000256" key="6">
    <source>
        <dbReference type="ARBA" id="ARBA00023136"/>
    </source>
</evidence>
<dbReference type="CDD" id="cd06261">
    <property type="entry name" value="TM_PBP2"/>
    <property type="match status" value="1"/>
</dbReference>
<dbReference type="AlphaFoldDB" id="A0A934WMP4"/>